<evidence type="ECO:0000259" key="7">
    <source>
        <dbReference type="PROSITE" id="PS50056"/>
    </source>
</evidence>
<dbReference type="SMART" id="SM00195">
    <property type="entry name" value="DSPc"/>
    <property type="match status" value="1"/>
</dbReference>
<accession>A0AA35J038</accession>
<dbReference type="GO" id="GO:0043409">
    <property type="term" value="P:negative regulation of MAPK cascade"/>
    <property type="evidence" value="ECO:0007669"/>
    <property type="project" value="TreeGrafter"/>
</dbReference>
<reference evidence="8" key="1">
    <citation type="submission" date="2022-10" db="EMBL/GenBank/DDBJ databases">
        <authorList>
            <person name="Byrne P K."/>
        </authorList>
    </citation>
    <scope>NUCLEOTIDE SEQUENCE</scope>
    <source>
        <strain evidence="8">IFO1815</strain>
    </source>
</reference>
<evidence type="ECO:0000256" key="4">
    <source>
        <dbReference type="ARBA" id="ARBA00022912"/>
    </source>
</evidence>
<dbReference type="Gene3D" id="3.90.190.10">
    <property type="entry name" value="Protein tyrosine phosphatase superfamily"/>
    <property type="match status" value="1"/>
</dbReference>
<evidence type="ECO:0000313" key="8">
    <source>
        <dbReference type="EMBL" id="CAI4039653.1"/>
    </source>
</evidence>
<sequence>MNIYTSPTRTPNFTSTSGQKPCLPLLATNRRNMDGRRVDEDCEDVPCPELNVYKNYPKGPLLVIPESIYLYSEPTVKELSSFGVVINVAGETPDLQMQVPAIEYHHYQWRHDSQIATDLPSLTTIIHTAAVKREKILIHCQCGLSRSATLVIAYIMKYHHLSLRHAYDLLKSRAGKISPPMGLMFQLMEWEVALNAKTNLKTNDYRKLP</sequence>
<dbReference type="InterPro" id="IPR029021">
    <property type="entry name" value="Prot-tyrosine_phosphatase-like"/>
</dbReference>
<evidence type="ECO:0000259" key="6">
    <source>
        <dbReference type="PROSITE" id="PS50054"/>
    </source>
</evidence>
<dbReference type="GO" id="GO:0017017">
    <property type="term" value="F:MAP kinase tyrosine/serine/threonine phosphatase activity"/>
    <property type="evidence" value="ECO:0007669"/>
    <property type="project" value="TreeGrafter"/>
</dbReference>
<dbReference type="GO" id="GO:0005829">
    <property type="term" value="C:cytosol"/>
    <property type="evidence" value="ECO:0007669"/>
    <property type="project" value="TreeGrafter"/>
</dbReference>
<keyword evidence="4" id="KW-0904">Protein phosphatase</keyword>
<dbReference type="EC" id="3.1.3.48" evidence="2"/>
<feature type="compositionally biased region" description="Polar residues" evidence="5">
    <location>
        <begin position="1"/>
        <end position="19"/>
    </location>
</feature>
<dbReference type="PROSITE" id="PS00383">
    <property type="entry name" value="TYR_PHOSPHATASE_1"/>
    <property type="match status" value="1"/>
</dbReference>
<evidence type="ECO:0000256" key="2">
    <source>
        <dbReference type="ARBA" id="ARBA00013064"/>
    </source>
</evidence>
<dbReference type="PROSITE" id="PS50056">
    <property type="entry name" value="TYR_PHOSPHATASE_2"/>
    <property type="match status" value="1"/>
</dbReference>
<keyword evidence="3" id="KW-0378">Hydrolase</keyword>
<gene>
    <name evidence="8" type="primary">SMKI09G0600</name>
    <name evidence="8" type="ORF">SMKI_09G0600</name>
</gene>
<dbReference type="InterPro" id="IPR000387">
    <property type="entry name" value="Tyr_Pase_dom"/>
</dbReference>
<feature type="domain" description="Tyrosine-protein phosphatase" evidence="6">
    <location>
        <begin position="59"/>
        <end position="196"/>
    </location>
</feature>
<dbReference type="AlphaFoldDB" id="A0AA35J038"/>
<organism evidence="8 9">
    <name type="scientific">Saccharomyces mikatae IFO 1815</name>
    <dbReference type="NCBI Taxonomy" id="226126"/>
    <lineage>
        <taxon>Eukaryota</taxon>
        <taxon>Fungi</taxon>
        <taxon>Dikarya</taxon>
        <taxon>Ascomycota</taxon>
        <taxon>Saccharomycotina</taxon>
        <taxon>Saccharomycetes</taxon>
        <taxon>Saccharomycetales</taxon>
        <taxon>Saccharomycetaceae</taxon>
        <taxon>Saccharomyces</taxon>
    </lineage>
</organism>
<dbReference type="PROSITE" id="PS50054">
    <property type="entry name" value="TYR_PHOSPHATASE_DUAL"/>
    <property type="match status" value="1"/>
</dbReference>
<evidence type="ECO:0000256" key="1">
    <source>
        <dbReference type="ARBA" id="ARBA00008601"/>
    </source>
</evidence>
<dbReference type="EMBL" id="OX365765">
    <property type="protein sequence ID" value="CAI4039653.1"/>
    <property type="molecule type" value="Genomic_DNA"/>
</dbReference>
<evidence type="ECO:0000313" key="9">
    <source>
        <dbReference type="Proteomes" id="UP001161438"/>
    </source>
</evidence>
<dbReference type="SUPFAM" id="SSF52799">
    <property type="entry name" value="(Phosphotyrosine protein) phosphatases II"/>
    <property type="match status" value="1"/>
</dbReference>
<dbReference type="PANTHER" id="PTHR10159:SF519">
    <property type="entry name" value="DUAL SPECIFICITY PROTEIN PHOSPHATASE MPK3"/>
    <property type="match status" value="1"/>
</dbReference>
<feature type="region of interest" description="Disordered" evidence="5">
    <location>
        <begin position="1"/>
        <end position="20"/>
    </location>
</feature>
<dbReference type="RefSeq" id="XP_056082768.1">
    <property type="nucleotide sequence ID" value="XM_056223148.1"/>
</dbReference>
<proteinExistence type="inferred from homology"/>
<dbReference type="GO" id="GO:0033550">
    <property type="term" value="F:MAP kinase tyrosine phosphatase activity"/>
    <property type="evidence" value="ECO:0007669"/>
    <property type="project" value="TreeGrafter"/>
</dbReference>
<dbReference type="FunFam" id="3.90.190.10:FF:000094">
    <property type="entry name" value="Probable tyrosine-protein phosphatase"/>
    <property type="match status" value="1"/>
</dbReference>
<dbReference type="InterPro" id="IPR020422">
    <property type="entry name" value="TYR_PHOSPHATASE_DUAL_dom"/>
</dbReference>
<dbReference type="InterPro" id="IPR000340">
    <property type="entry name" value="Dual-sp_phosphatase_cat-dom"/>
</dbReference>
<dbReference type="GeneID" id="80918864"/>
<dbReference type="GO" id="GO:0005634">
    <property type="term" value="C:nucleus"/>
    <property type="evidence" value="ECO:0007669"/>
    <property type="project" value="TreeGrafter"/>
</dbReference>
<dbReference type="InterPro" id="IPR016130">
    <property type="entry name" value="Tyr_Pase_AS"/>
</dbReference>
<dbReference type="Pfam" id="PF00782">
    <property type="entry name" value="DSPc"/>
    <property type="match status" value="1"/>
</dbReference>
<evidence type="ECO:0000256" key="3">
    <source>
        <dbReference type="ARBA" id="ARBA00022801"/>
    </source>
</evidence>
<dbReference type="GO" id="GO:0008330">
    <property type="term" value="F:protein tyrosine/threonine phosphatase activity"/>
    <property type="evidence" value="ECO:0007669"/>
    <property type="project" value="TreeGrafter"/>
</dbReference>
<evidence type="ECO:0000256" key="5">
    <source>
        <dbReference type="SAM" id="MobiDB-lite"/>
    </source>
</evidence>
<dbReference type="CDD" id="cd14521">
    <property type="entry name" value="DSP_fungal_SDP1-like"/>
    <property type="match status" value="1"/>
</dbReference>
<comment type="similarity">
    <text evidence="1">Belongs to the protein-tyrosine phosphatase family. Non-receptor class dual specificity subfamily.</text>
</comment>
<name>A0AA35J038_SACMI</name>
<feature type="domain" description="Tyrosine specific protein phosphatases" evidence="7">
    <location>
        <begin position="117"/>
        <end position="173"/>
    </location>
</feature>
<dbReference type="Proteomes" id="UP001161438">
    <property type="component" value="Chromosome 9"/>
</dbReference>
<protein>
    <recommendedName>
        <fullName evidence="2">protein-tyrosine-phosphatase</fullName>
        <ecNumber evidence="2">3.1.3.48</ecNumber>
    </recommendedName>
</protein>
<dbReference type="PANTHER" id="PTHR10159">
    <property type="entry name" value="DUAL SPECIFICITY PROTEIN PHOSPHATASE"/>
    <property type="match status" value="1"/>
</dbReference>
<keyword evidence="9" id="KW-1185">Reference proteome</keyword>